<dbReference type="PANTHER" id="PTHR42718:SF9">
    <property type="entry name" value="MAJOR FACILITATOR SUPERFAMILY MULTIDRUG TRANSPORTER MFSC"/>
    <property type="match status" value="1"/>
</dbReference>
<feature type="transmembrane region" description="Helical" evidence="8">
    <location>
        <begin position="440"/>
        <end position="460"/>
    </location>
</feature>
<dbReference type="InterPro" id="IPR004638">
    <property type="entry name" value="EmrB-like"/>
</dbReference>
<sequence length="485" mass="49571">MNTTDTSRRTGLLTLLVTSLGSFMVLLDGSIIFVALHEIQKDLGGALSQLQWTVDAYTLPFAALMLTAGTLGDRLGRKKVFLAGLVLFVLGSALCGFAPSVGLLIAGRVVQGLGAGAISTGSLSLLVSTFTDPAGRAKAIGIWTAVSGVSIALGPLLGGILIESFNWQAIFLLNVPIGIIALLLGVPRLIDSKNPSARGIDLPGQVLAAGGLFCLVLGLIEAGRKGWGSPEILALLGGAVVLLGGFLAVELRSKEPLLPLELFRNRTFATACLIASLLGFVIVGVMFFMAQYFQAVQQHDALSTGLRLLPLTLGIFFLSPPASRIAAKKGPRIPIMVGALVATAGFFLLSTIEPTSSFGSVWWKLALVGVGIGCMFAPLTLAVMASTPPQRAGLGSSMINTTRITGFTAGAAVLGTIVASQTDGPGAGGPGALVDAFHTVFYICSGATILAFVVAAATMVRGRLPGPGQAPGAAAAAPGANQAAR</sequence>
<dbReference type="RefSeq" id="WP_132168993.1">
    <property type="nucleotide sequence ID" value="NZ_SMKX01000049.1"/>
</dbReference>
<feature type="transmembrane region" description="Helical" evidence="8">
    <location>
        <begin position="404"/>
        <end position="420"/>
    </location>
</feature>
<feature type="transmembrane region" description="Helical" evidence="8">
    <location>
        <begin position="202"/>
        <end position="220"/>
    </location>
</feature>
<feature type="transmembrane region" description="Helical" evidence="8">
    <location>
        <begin position="12"/>
        <end position="36"/>
    </location>
</feature>
<dbReference type="InterPro" id="IPR036259">
    <property type="entry name" value="MFS_trans_sf"/>
</dbReference>
<feature type="transmembrane region" description="Helical" evidence="8">
    <location>
        <begin position="361"/>
        <end position="383"/>
    </location>
</feature>
<dbReference type="EMBL" id="SMKX01000049">
    <property type="protein sequence ID" value="TDD58614.1"/>
    <property type="molecule type" value="Genomic_DNA"/>
</dbReference>
<keyword evidence="3" id="KW-0813">Transport</keyword>
<dbReference type="GO" id="GO:0022857">
    <property type="term" value="F:transmembrane transporter activity"/>
    <property type="evidence" value="ECO:0007669"/>
    <property type="project" value="InterPro"/>
</dbReference>
<feature type="transmembrane region" description="Helical" evidence="8">
    <location>
        <begin position="142"/>
        <end position="162"/>
    </location>
</feature>
<feature type="transmembrane region" description="Helical" evidence="8">
    <location>
        <begin position="168"/>
        <end position="190"/>
    </location>
</feature>
<dbReference type="Gene3D" id="1.20.1250.20">
    <property type="entry name" value="MFS general substrate transporter like domains"/>
    <property type="match status" value="1"/>
</dbReference>
<evidence type="ECO:0000256" key="7">
    <source>
        <dbReference type="ARBA" id="ARBA00023136"/>
    </source>
</evidence>
<comment type="similarity">
    <text evidence="2">Belongs to the major facilitator superfamily. EmrB family.</text>
</comment>
<keyword evidence="4" id="KW-1003">Cell membrane</keyword>
<evidence type="ECO:0000256" key="2">
    <source>
        <dbReference type="ARBA" id="ARBA00008537"/>
    </source>
</evidence>
<evidence type="ECO:0000256" key="1">
    <source>
        <dbReference type="ARBA" id="ARBA00004651"/>
    </source>
</evidence>
<feature type="transmembrane region" description="Helical" evidence="8">
    <location>
        <begin position="270"/>
        <end position="289"/>
    </location>
</feature>
<evidence type="ECO:0000256" key="5">
    <source>
        <dbReference type="ARBA" id="ARBA00022692"/>
    </source>
</evidence>
<dbReference type="CDD" id="cd17321">
    <property type="entry name" value="MFS_MMR_MDR_like"/>
    <property type="match status" value="1"/>
</dbReference>
<dbReference type="Pfam" id="PF07690">
    <property type="entry name" value="MFS_1"/>
    <property type="match status" value="1"/>
</dbReference>
<proteinExistence type="inferred from homology"/>
<evidence type="ECO:0000259" key="9">
    <source>
        <dbReference type="PROSITE" id="PS50850"/>
    </source>
</evidence>
<dbReference type="InterPro" id="IPR020846">
    <property type="entry name" value="MFS_dom"/>
</dbReference>
<evidence type="ECO:0000313" key="11">
    <source>
        <dbReference type="Proteomes" id="UP000295124"/>
    </source>
</evidence>
<dbReference type="Gene3D" id="1.20.1720.10">
    <property type="entry name" value="Multidrug resistance protein D"/>
    <property type="match status" value="1"/>
</dbReference>
<protein>
    <submittedName>
        <fullName evidence="10">DHA2 family efflux MFS transporter permease subunit</fullName>
    </submittedName>
</protein>
<keyword evidence="6 8" id="KW-1133">Transmembrane helix</keyword>
<evidence type="ECO:0000256" key="3">
    <source>
        <dbReference type="ARBA" id="ARBA00022448"/>
    </source>
</evidence>
<feature type="transmembrane region" description="Helical" evidence="8">
    <location>
        <begin position="232"/>
        <end position="249"/>
    </location>
</feature>
<feature type="domain" description="Major facilitator superfamily (MFS) profile" evidence="9">
    <location>
        <begin position="14"/>
        <end position="463"/>
    </location>
</feature>
<dbReference type="GO" id="GO:0005886">
    <property type="term" value="C:plasma membrane"/>
    <property type="evidence" value="ECO:0007669"/>
    <property type="project" value="UniProtKB-SubCell"/>
</dbReference>
<dbReference type="NCBIfam" id="TIGR00711">
    <property type="entry name" value="efflux_EmrB"/>
    <property type="match status" value="1"/>
</dbReference>
<dbReference type="Proteomes" id="UP000295124">
    <property type="component" value="Unassembled WGS sequence"/>
</dbReference>
<dbReference type="PROSITE" id="PS50850">
    <property type="entry name" value="MFS"/>
    <property type="match status" value="1"/>
</dbReference>
<feature type="transmembrane region" description="Helical" evidence="8">
    <location>
        <begin position="331"/>
        <end position="349"/>
    </location>
</feature>
<evidence type="ECO:0000256" key="6">
    <source>
        <dbReference type="ARBA" id="ARBA00022989"/>
    </source>
</evidence>
<feature type="transmembrane region" description="Helical" evidence="8">
    <location>
        <begin position="301"/>
        <end position="319"/>
    </location>
</feature>
<feature type="transmembrane region" description="Helical" evidence="8">
    <location>
        <begin position="56"/>
        <end position="73"/>
    </location>
</feature>
<comment type="caution">
    <text evidence="10">The sequence shown here is derived from an EMBL/GenBank/DDBJ whole genome shotgun (WGS) entry which is preliminary data.</text>
</comment>
<comment type="subcellular location">
    <subcellularLocation>
        <location evidence="1">Cell membrane</location>
        <topology evidence="1">Multi-pass membrane protein</topology>
    </subcellularLocation>
</comment>
<evidence type="ECO:0000256" key="4">
    <source>
        <dbReference type="ARBA" id="ARBA00022475"/>
    </source>
</evidence>
<feature type="transmembrane region" description="Helical" evidence="8">
    <location>
        <begin position="112"/>
        <end position="130"/>
    </location>
</feature>
<name>A0A4R4ZL85_9ACTN</name>
<dbReference type="OrthoDB" id="9781469at2"/>
<evidence type="ECO:0000313" key="10">
    <source>
        <dbReference type="EMBL" id="TDD58614.1"/>
    </source>
</evidence>
<dbReference type="AlphaFoldDB" id="A0A4R4ZL85"/>
<dbReference type="PANTHER" id="PTHR42718">
    <property type="entry name" value="MAJOR FACILITATOR SUPERFAMILY MULTIDRUG TRANSPORTER MFSC"/>
    <property type="match status" value="1"/>
</dbReference>
<keyword evidence="11" id="KW-1185">Reference proteome</keyword>
<keyword evidence="5 8" id="KW-0812">Transmembrane</keyword>
<feature type="transmembrane region" description="Helical" evidence="8">
    <location>
        <begin position="80"/>
        <end position="106"/>
    </location>
</feature>
<evidence type="ECO:0000256" key="8">
    <source>
        <dbReference type="SAM" id="Phobius"/>
    </source>
</evidence>
<reference evidence="10 11" key="1">
    <citation type="submission" date="2019-03" db="EMBL/GenBank/DDBJ databases">
        <title>Draft genome sequences of novel Actinobacteria.</title>
        <authorList>
            <person name="Sahin N."/>
            <person name="Ay H."/>
            <person name="Saygin H."/>
        </authorList>
    </citation>
    <scope>NUCLEOTIDE SEQUENCE [LARGE SCALE GENOMIC DNA]</scope>
    <source>
        <strain evidence="10 11">JCM 13523</strain>
    </source>
</reference>
<dbReference type="InterPro" id="IPR011701">
    <property type="entry name" value="MFS"/>
</dbReference>
<organism evidence="10 11">
    <name type="scientific">Kribbella antibiotica</name>
    <dbReference type="NCBI Taxonomy" id="190195"/>
    <lineage>
        <taxon>Bacteria</taxon>
        <taxon>Bacillati</taxon>
        <taxon>Actinomycetota</taxon>
        <taxon>Actinomycetes</taxon>
        <taxon>Propionibacteriales</taxon>
        <taxon>Kribbellaceae</taxon>
        <taxon>Kribbella</taxon>
    </lineage>
</organism>
<keyword evidence="7 8" id="KW-0472">Membrane</keyword>
<accession>A0A4R4ZL85</accession>
<gene>
    <name evidence="10" type="ORF">E1263_18560</name>
</gene>
<dbReference type="SUPFAM" id="SSF103473">
    <property type="entry name" value="MFS general substrate transporter"/>
    <property type="match status" value="1"/>
</dbReference>